<gene>
    <name evidence="2" type="ORF">PXEA_LOCUS25930</name>
</gene>
<evidence type="ECO:0000313" key="3">
    <source>
        <dbReference type="Proteomes" id="UP000784294"/>
    </source>
</evidence>
<keyword evidence="3" id="KW-1185">Reference proteome</keyword>
<name>A0A3S5AZK0_9PLAT</name>
<organism evidence="2 3">
    <name type="scientific">Protopolystoma xenopodis</name>
    <dbReference type="NCBI Taxonomy" id="117903"/>
    <lineage>
        <taxon>Eukaryota</taxon>
        <taxon>Metazoa</taxon>
        <taxon>Spiralia</taxon>
        <taxon>Lophotrochozoa</taxon>
        <taxon>Platyhelminthes</taxon>
        <taxon>Monogenea</taxon>
        <taxon>Polyopisthocotylea</taxon>
        <taxon>Polystomatidea</taxon>
        <taxon>Polystomatidae</taxon>
        <taxon>Protopolystoma</taxon>
    </lineage>
</organism>
<protein>
    <submittedName>
        <fullName evidence="2">Uncharacterized protein</fullName>
    </submittedName>
</protein>
<sequence length="355" mass="39421">MDENELRVTLLNSPETKPGPCWRTQPHTPRGSVSSHLSHSTALPPTPNLVTTHITNESDNSFNNSSQIKEISSTCHHLPNDTSHWNQSLADILEESFDSSALQDNDLSSSYQHSSPHLQLSHLKADRALIPDDDQHSCVALDDCALEDWQIDHEHGSSISSDHDDVSLVQMDDLLDDLSDWSEEVVRSEKTYCNDHESISTKPLAYKTQFEGANELLENLSDIDWDEEVIDDARPVEITVETNYNEDPSRKGDLTAYSYIGHRGSDSPVASSPLEMVSTPVTRANLPAISSSSCVLDQDFSRWSDLPKTSDGRHPDCPETPDSVFDLLADSFEELDQAVAASLGQTYSDDSEKER</sequence>
<evidence type="ECO:0000313" key="2">
    <source>
        <dbReference type="EMBL" id="VEL32490.1"/>
    </source>
</evidence>
<feature type="region of interest" description="Disordered" evidence="1">
    <location>
        <begin position="1"/>
        <end position="49"/>
    </location>
</feature>
<dbReference type="AlphaFoldDB" id="A0A3S5AZK0"/>
<proteinExistence type="predicted"/>
<accession>A0A3S5AZK0</accession>
<feature type="compositionally biased region" description="Polar residues" evidence="1">
    <location>
        <begin position="25"/>
        <end position="49"/>
    </location>
</feature>
<dbReference type="Proteomes" id="UP000784294">
    <property type="component" value="Unassembled WGS sequence"/>
</dbReference>
<evidence type="ECO:0000256" key="1">
    <source>
        <dbReference type="SAM" id="MobiDB-lite"/>
    </source>
</evidence>
<dbReference type="EMBL" id="CAAALY010244240">
    <property type="protein sequence ID" value="VEL32490.1"/>
    <property type="molecule type" value="Genomic_DNA"/>
</dbReference>
<comment type="caution">
    <text evidence="2">The sequence shown here is derived from an EMBL/GenBank/DDBJ whole genome shotgun (WGS) entry which is preliminary data.</text>
</comment>
<reference evidence="2" key="1">
    <citation type="submission" date="2018-11" db="EMBL/GenBank/DDBJ databases">
        <authorList>
            <consortium name="Pathogen Informatics"/>
        </authorList>
    </citation>
    <scope>NUCLEOTIDE SEQUENCE</scope>
</reference>